<dbReference type="AlphaFoldDB" id="A0A5C3LET6"/>
<name>A0A5C3LET6_COPMA</name>
<proteinExistence type="predicted"/>
<dbReference type="EMBL" id="ML210146">
    <property type="protein sequence ID" value="TFK30653.1"/>
    <property type="molecule type" value="Genomic_DNA"/>
</dbReference>
<accession>A0A5C3LET6</accession>
<reference evidence="1 2" key="1">
    <citation type="journal article" date="2019" name="Nat. Ecol. Evol.">
        <title>Megaphylogeny resolves global patterns of mushroom evolution.</title>
        <authorList>
            <person name="Varga T."/>
            <person name="Krizsan K."/>
            <person name="Foldi C."/>
            <person name="Dima B."/>
            <person name="Sanchez-Garcia M."/>
            <person name="Sanchez-Ramirez S."/>
            <person name="Szollosi G.J."/>
            <person name="Szarkandi J.G."/>
            <person name="Papp V."/>
            <person name="Albert L."/>
            <person name="Andreopoulos W."/>
            <person name="Angelini C."/>
            <person name="Antonin V."/>
            <person name="Barry K.W."/>
            <person name="Bougher N.L."/>
            <person name="Buchanan P."/>
            <person name="Buyck B."/>
            <person name="Bense V."/>
            <person name="Catcheside P."/>
            <person name="Chovatia M."/>
            <person name="Cooper J."/>
            <person name="Damon W."/>
            <person name="Desjardin D."/>
            <person name="Finy P."/>
            <person name="Geml J."/>
            <person name="Haridas S."/>
            <person name="Hughes K."/>
            <person name="Justo A."/>
            <person name="Karasinski D."/>
            <person name="Kautmanova I."/>
            <person name="Kiss B."/>
            <person name="Kocsube S."/>
            <person name="Kotiranta H."/>
            <person name="LaButti K.M."/>
            <person name="Lechner B.E."/>
            <person name="Liimatainen K."/>
            <person name="Lipzen A."/>
            <person name="Lukacs Z."/>
            <person name="Mihaltcheva S."/>
            <person name="Morgado L.N."/>
            <person name="Niskanen T."/>
            <person name="Noordeloos M.E."/>
            <person name="Ohm R.A."/>
            <person name="Ortiz-Santana B."/>
            <person name="Ovrebo C."/>
            <person name="Racz N."/>
            <person name="Riley R."/>
            <person name="Savchenko A."/>
            <person name="Shiryaev A."/>
            <person name="Soop K."/>
            <person name="Spirin V."/>
            <person name="Szebenyi C."/>
            <person name="Tomsovsky M."/>
            <person name="Tulloss R.E."/>
            <person name="Uehling J."/>
            <person name="Grigoriev I.V."/>
            <person name="Vagvolgyi C."/>
            <person name="Papp T."/>
            <person name="Martin F.M."/>
            <person name="Miettinen O."/>
            <person name="Hibbett D.S."/>
            <person name="Nagy L.G."/>
        </authorList>
    </citation>
    <scope>NUCLEOTIDE SEQUENCE [LARGE SCALE GENOMIC DNA]</scope>
    <source>
        <strain evidence="1 2">CBS 121175</strain>
    </source>
</reference>
<organism evidence="1 2">
    <name type="scientific">Coprinopsis marcescibilis</name>
    <name type="common">Agaric fungus</name>
    <name type="synonym">Psathyrella marcescibilis</name>
    <dbReference type="NCBI Taxonomy" id="230819"/>
    <lineage>
        <taxon>Eukaryota</taxon>
        <taxon>Fungi</taxon>
        <taxon>Dikarya</taxon>
        <taxon>Basidiomycota</taxon>
        <taxon>Agaricomycotina</taxon>
        <taxon>Agaricomycetes</taxon>
        <taxon>Agaricomycetidae</taxon>
        <taxon>Agaricales</taxon>
        <taxon>Agaricineae</taxon>
        <taxon>Psathyrellaceae</taxon>
        <taxon>Coprinopsis</taxon>
    </lineage>
</organism>
<evidence type="ECO:0000313" key="2">
    <source>
        <dbReference type="Proteomes" id="UP000307440"/>
    </source>
</evidence>
<dbReference type="Proteomes" id="UP000307440">
    <property type="component" value="Unassembled WGS sequence"/>
</dbReference>
<evidence type="ECO:0000313" key="1">
    <source>
        <dbReference type="EMBL" id="TFK30653.1"/>
    </source>
</evidence>
<protein>
    <submittedName>
        <fullName evidence="1">Uncharacterized protein</fullName>
    </submittedName>
</protein>
<sequence>MLKRLFGYNTVRQRLGRLELCSPPAFFCQQHPWSLSSSSRQSTEARKGRSLWVRNVLAIVFRVVSLDLQEFSGVSPDQRLTVVGSWQVYIGQDALSSGVTANRARRSSERPEIDRNRGGGSASLVAVLLHRFKGDAGASVCNTTSIYSTLWMIGYQLGFKSREDSSLQSHDESVPRRRAGAAHMVFAQVRTQVAPSPNMVTAP</sequence>
<keyword evidence="2" id="KW-1185">Reference proteome</keyword>
<gene>
    <name evidence="1" type="ORF">FA15DRAFT_20919</name>
</gene>